<protein>
    <recommendedName>
        <fullName evidence="5">Probable RNA polymerase II nuclear localization protein SLC7A6OS</fullName>
    </recommendedName>
</protein>
<comment type="similarity">
    <text evidence="4">Belongs to the IWR1/SLC7A6OS family.</text>
</comment>
<dbReference type="PaxDb" id="67767-A0A0J7KVG0"/>
<reference evidence="12 13" key="1">
    <citation type="submission" date="2015-04" db="EMBL/GenBank/DDBJ databases">
        <title>Lasius niger genome sequencing.</title>
        <authorList>
            <person name="Konorov E.A."/>
            <person name="Nikitin M.A."/>
            <person name="Kirill M.V."/>
            <person name="Chang P."/>
        </authorList>
    </citation>
    <scope>NUCLEOTIDE SEQUENCE [LARGE SCALE GENOMIC DNA]</scope>
    <source>
        <tissue evidence="12">Whole</tissue>
    </source>
</reference>
<keyword evidence="9" id="KW-0539">Nucleus</keyword>
<evidence type="ECO:0000313" key="12">
    <source>
        <dbReference type="EMBL" id="KMQ94482.1"/>
    </source>
</evidence>
<dbReference type="GO" id="GO:0005737">
    <property type="term" value="C:cytoplasm"/>
    <property type="evidence" value="ECO:0007669"/>
    <property type="project" value="UniProtKB-SubCell"/>
</dbReference>
<dbReference type="OrthoDB" id="6255506at2759"/>
<evidence type="ECO:0000256" key="4">
    <source>
        <dbReference type="ARBA" id="ARBA00010218"/>
    </source>
</evidence>
<feature type="compositionally biased region" description="Low complexity" evidence="10">
    <location>
        <begin position="221"/>
        <end position="231"/>
    </location>
</feature>
<evidence type="ECO:0000256" key="1">
    <source>
        <dbReference type="ARBA" id="ARBA00003202"/>
    </source>
</evidence>
<evidence type="ECO:0000256" key="5">
    <source>
        <dbReference type="ARBA" id="ARBA00017036"/>
    </source>
</evidence>
<feature type="region of interest" description="Disordered" evidence="10">
    <location>
        <begin position="183"/>
        <end position="243"/>
    </location>
</feature>
<feature type="domain" description="Transcription factor Iwr1" evidence="11">
    <location>
        <begin position="150"/>
        <end position="208"/>
    </location>
</feature>
<name>A0A0J7KVG0_LASNI</name>
<dbReference type="Pfam" id="PF08574">
    <property type="entry name" value="Iwr1"/>
    <property type="match status" value="1"/>
</dbReference>
<dbReference type="STRING" id="67767.A0A0J7KVG0"/>
<evidence type="ECO:0000256" key="8">
    <source>
        <dbReference type="ARBA" id="ARBA00022927"/>
    </source>
</evidence>
<dbReference type="Proteomes" id="UP000036403">
    <property type="component" value="Unassembled WGS sequence"/>
</dbReference>
<evidence type="ECO:0000256" key="6">
    <source>
        <dbReference type="ARBA" id="ARBA00022448"/>
    </source>
</evidence>
<evidence type="ECO:0000256" key="10">
    <source>
        <dbReference type="SAM" id="MobiDB-lite"/>
    </source>
</evidence>
<keyword evidence="6" id="KW-0813">Transport</keyword>
<dbReference type="GO" id="GO:0005634">
    <property type="term" value="C:nucleus"/>
    <property type="evidence" value="ECO:0007669"/>
    <property type="project" value="UniProtKB-SubCell"/>
</dbReference>
<feature type="region of interest" description="Disordered" evidence="10">
    <location>
        <begin position="259"/>
        <end position="285"/>
    </location>
</feature>
<feature type="compositionally biased region" description="Acidic residues" evidence="10">
    <location>
        <begin position="185"/>
        <end position="195"/>
    </location>
</feature>
<dbReference type="GO" id="GO:0015031">
    <property type="term" value="P:protein transport"/>
    <property type="evidence" value="ECO:0007669"/>
    <property type="project" value="UniProtKB-KW"/>
</dbReference>
<accession>A0A0J7KVG0</accession>
<evidence type="ECO:0000259" key="11">
    <source>
        <dbReference type="Pfam" id="PF08574"/>
    </source>
</evidence>
<dbReference type="PANTHER" id="PTHR31196:SF2">
    <property type="entry name" value="RNA POLYMERASE II NUCLEAR LOCALIZATION PROTEIN SLC7A6OS-RELATED"/>
    <property type="match status" value="1"/>
</dbReference>
<dbReference type="GO" id="GO:0032502">
    <property type="term" value="P:developmental process"/>
    <property type="evidence" value="ECO:0007669"/>
    <property type="project" value="TreeGrafter"/>
</dbReference>
<evidence type="ECO:0000256" key="2">
    <source>
        <dbReference type="ARBA" id="ARBA00004123"/>
    </source>
</evidence>
<dbReference type="InterPro" id="IPR013883">
    <property type="entry name" value="TF_Iwr1_dom"/>
</dbReference>
<dbReference type="InterPro" id="IPR040218">
    <property type="entry name" value="SLC7A6OS"/>
</dbReference>
<comment type="function">
    <text evidence="1">Directs RNA polymerase II nuclear import.</text>
</comment>
<keyword evidence="7" id="KW-0963">Cytoplasm</keyword>
<evidence type="ECO:0000313" key="13">
    <source>
        <dbReference type="Proteomes" id="UP000036403"/>
    </source>
</evidence>
<dbReference type="EMBL" id="LBMM01002684">
    <property type="protein sequence ID" value="KMQ94482.1"/>
    <property type="molecule type" value="Genomic_DNA"/>
</dbReference>
<sequence length="285" mass="32497">MTAVLRVKRKNTDTPLDRLVIACKRARTGSPLFDEDSLAVETVVQFAGTLTDPTEDVAQHVAKVMPKITTEVGVKRTCDSSYSANISNKKWIGGDPLIGRYKVVNCQRSQDTLNEEKFEDKWLTLIDVEDSWSVSGTAKQNTKESEDIEDFVFDLYCGQTEDNLWFENNEILVQELLERCIDSEDKSEDSSEDSNSESNWRNDYPDTDPDHSRDADEDYNSDYSNDDYLYGDPREEEEDKKIYGRSYNEYRKMIHAELNGSSNSNLSDDEGRSSNYASDESMGIL</sequence>
<evidence type="ECO:0000256" key="3">
    <source>
        <dbReference type="ARBA" id="ARBA00004496"/>
    </source>
</evidence>
<keyword evidence="13" id="KW-1185">Reference proteome</keyword>
<evidence type="ECO:0000256" key="9">
    <source>
        <dbReference type="ARBA" id="ARBA00023242"/>
    </source>
</evidence>
<evidence type="ECO:0000256" key="7">
    <source>
        <dbReference type="ARBA" id="ARBA00022490"/>
    </source>
</evidence>
<dbReference type="AlphaFoldDB" id="A0A0J7KVG0"/>
<organism evidence="12 13">
    <name type="scientific">Lasius niger</name>
    <name type="common">Black garden ant</name>
    <dbReference type="NCBI Taxonomy" id="67767"/>
    <lineage>
        <taxon>Eukaryota</taxon>
        <taxon>Metazoa</taxon>
        <taxon>Ecdysozoa</taxon>
        <taxon>Arthropoda</taxon>
        <taxon>Hexapoda</taxon>
        <taxon>Insecta</taxon>
        <taxon>Pterygota</taxon>
        <taxon>Neoptera</taxon>
        <taxon>Endopterygota</taxon>
        <taxon>Hymenoptera</taxon>
        <taxon>Apocrita</taxon>
        <taxon>Aculeata</taxon>
        <taxon>Formicoidea</taxon>
        <taxon>Formicidae</taxon>
        <taxon>Formicinae</taxon>
        <taxon>Lasius</taxon>
        <taxon>Lasius</taxon>
    </lineage>
</organism>
<dbReference type="PANTHER" id="PTHR31196">
    <property type="entry name" value="RNA POLYMERASE II NUCLEAR LOCALIZATION PROTEIN SLC7A6OS-RELATED"/>
    <property type="match status" value="1"/>
</dbReference>
<proteinExistence type="inferred from homology"/>
<keyword evidence="8" id="KW-0653">Protein transport</keyword>
<comment type="subcellular location">
    <subcellularLocation>
        <location evidence="3">Cytoplasm</location>
    </subcellularLocation>
    <subcellularLocation>
        <location evidence="2">Nucleus</location>
    </subcellularLocation>
</comment>
<gene>
    <name evidence="12" type="ORF">RF55_5363</name>
</gene>
<comment type="caution">
    <text evidence="12">The sequence shown here is derived from an EMBL/GenBank/DDBJ whole genome shotgun (WGS) entry which is preliminary data.</text>
</comment>